<dbReference type="PANTHER" id="PTHR31252:SF11">
    <property type="entry name" value="DUF4419 DOMAIN-CONTAINING PROTEIN"/>
    <property type="match status" value="1"/>
</dbReference>
<protein>
    <submittedName>
        <fullName evidence="1">Uncharacterized protein</fullName>
    </submittedName>
</protein>
<dbReference type="Pfam" id="PF14388">
    <property type="entry name" value="DUF4419"/>
    <property type="match status" value="1"/>
</dbReference>
<evidence type="ECO:0000313" key="1">
    <source>
        <dbReference type="EMBL" id="KAJ7214949.1"/>
    </source>
</evidence>
<gene>
    <name evidence="1" type="ORF">GGX14DRAFT_609857</name>
</gene>
<reference evidence="1" key="1">
    <citation type="submission" date="2023-03" db="EMBL/GenBank/DDBJ databases">
        <title>Massive genome expansion in bonnet fungi (Mycena s.s.) driven by repeated elements and novel gene families across ecological guilds.</title>
        <authorList>
            <consortium name="Lawrence Berkeley National Laboratory"/>
            <person name="Harder C.B."/>
            <person name="Miyauchi S."/>
            <person name="Viragh M."/>
            <person name="Kuo A."/>
            <person name="Thoen E."/>
            <person name="Andreopoulos B."/>
            <person name="Lu D."/>
            <person name="Skrede I."/>
            <person name="Drula E."/>
            <person name="Henrissat B."/>
            <person name="Morin E."/>
            <person name="Kohler A."/>
            <person name="Barry K."/>
            <person name="LaButti K."/>
            <person name="Morin E."/>
            <person name="Salamov A."/>
            <person name="Lipzen A."/>
            <person name="Mereny Z."/>
            <person name="Hegedus B."/>
            <person name="Baldrian P."/>
            <person name="Stursova M."/>
            <person name="Weitz H."/>
            <person name="Taylor A."/>
            <person name="Grigoriev I.V."/>
            <person name="Nagy L.G."/>
            <person name="Martin F."/>
            <person name="Kauserud H."/>
        </authorList>
    </citation>
    <scope>NUCLEOTIDE SEQUENCE</scope>
    <source>
        <strain evidence="1">9144</strain>
    </source>
</reference>
<accession>A0AAD6YJC5</accession>
<dbReference type="AlphaFoldDB" id="A0AAD6YJC5"/>
<comment type="caution">
    <text evidence="1">The sequence shown here is derived from an EMBL/GenBank/DDBJ whole genome shotgun (WGS) entry which is preliminary data.</text>
</comment>
<dbReference type="PANTHER" id="PTHR31252">
    <property type="entry name" value="DUF4419 DOMAIN-CONTAINING PROTEIN"/>
    <property type="match status" value="1"/>
</dbReference>
<keyword evidence="2" id="KW-1185">Reference proteome</keyword>
<dbReference type="InterPro" id="IPR025533">
    <property type="entry name" value="DUF4419"/>
</dbReference>
<evidence type="ECO:0000313" key="2">
    <source>
        <dbReference type="Proteomes" id="UP001219525"/>
    </source>
</evidence>
<dbReference type="Proteomes" id="UP001219525">
    <property type="component" value="Unassembled WGS sequence"/>
</dbReference>
<sequence length="536" mass="58909">MPISFSVANHPAETVIPKPHRRLSSFTAEKIRGAGLTGEEVFRHAIASCRNADKLLQFSLGNAEEFESCNLDARFPNLIPSKSGFVHTVIKAYSDHHNLVIRPDDVWLSIVCQFSFFVNANAEVLRANFVAHEGKKELVVRTNEMAFGEMANKMADLVEKNVVDPSLRAWALPAFTTTNITDTTVAAILLMATVKQYFKYRHITGCGIPRVTLEGERADWVDILGRLEKLKEYGIETIAWYHLLRPVILRFVAAFDNPQSKENIAFWSKVAHHDNGSGMQFYSGWINAFNVFSRKGEWLGRPLNTELVSRDAPETMTAGAFWAAYAKEEDGSCEGPRQKMELTLDGTSYHHLDTFKVPDGYAEVDVVLEDGSGVETECTVVAGMVGMQAFSGSSGAEKEKDDTLRPVAGWWAFSKKSERTPVVAGMVGMQVSSGSSRAGKETDDTLRPVAAFSKKSECTPVGAGTGMVGMQMSSGSSEAGKEKDRTLRPVAGWRAFSKKVVARLGRKQASSSKAGKEKDDTLRPVAGWWAFSKKSA</sequence>
<proteinExistence type="predicted"/>
<dbReference type="EMBL" id="JARJCW010000018">
    <property type="protein sequence ID" value="KAJ7214949.1"/>
    <property type="molecule type" value="Genomic_DNA"/>
</dbReference>
<organism evidence="1 2">
    <name type="scientific">Mycena pura</name>
    <dbReference type="NCBI Taxonomy" id="153505"/>
    <lineage>
        <taxon>Eukaryota</taxon>
        <taxon>Fungi</taxon>
        <taxon>Dikarya</taxon>
        <taxon>Basidiomycota</taxon>
        <taxon>Agaricomycotina</taxon>
        <taxon>Agaricomycetes</taxon>
        <taxon>Agaricomycetidae</taxon>
        <taxon>Agaricales</taxon>
        <taxon>Marasmiineae</taxon>
        <taxon>Mycenaceae</taxon>
        <taxon>Mycena</taxon>
    </lineage>
</organism>
<name>A0AAD6YJC5_9AGAR</name>